<dbReference type="InterPro" id="IPR020845">
    <property type="entry name" value="AMP-binding_CS"/>
</dbReference>
<dbReference type="SUPFAM" id="SSF56801">
    <property type="entry name" value="Acetyl-CoA synthetase-like"/>
    <property type="match status" value="1"/>
</dbReference>
<dbReference type="PANTHER" id="PTHR43272:SF32">
    <property type="entry name" value="AMP-DEPENDENT SYNTHETASE_LIGASE DOMAIN-CONTAINING PROTEIN"/>
    <property type="match status" value="1"/>
</dbReference>
<evidence type="ECO:0000313" key="9">
    <source>
        <dbReference type="Proteomes" id="UP000004946"/>
    </source>
</evidence>
<feature type="domain" description="AMP-dependent synthetase/ligase" evidence="7">
    <location>
        <begin position="25"/>
        <end position="430"/>
    </location>
</feature>
<dbReference type="Proteomes" id="UP000004946">
    <property type="component" value="Chromosome"/>
</dbReference>
<protein>
    <recommendedName>
        <fullName evidence="5">Acyl-CoA synthetase</fullName>
    </recommendedName>
</protein>
<comment type="similarity">
    <text evidence="1">Belongs to the ATP-dependent AMP-binding enzyme family.</text>
</comment>
<evidence type="ECO:0000256" key="1">
    <source>
        <dbReference type="ARBA" id="ARBA00006432"/>
    </source>
</evidence>
<dbReference type="Pfam" id="PF00501">
    <property type="entry name" value="AMP-binding"/>
    <property type="match status" value="1"/>
</dbReference>
<proteinExistence type="inferred from homology"/>
<dbReference type="PATRIC" id="fig|864564.6.peg.854"/>
<dbReference type="InterPro" id="IPR000873">
    <property type="entry name" value="AMP-dep_synth/lig_dom"/>
</dbReference>
<evidence type="ECO:0000256" key="5">
    <source>
        <dbReference type="ARBA" id="ARBA00032875"/>
    </source>
</evidence>
<dbReference type="Pfam" id="PF23562">
    <property type="entry name" value="AMP-binding_C_3"/>
    <property type="match status" value="1"/>
</dbReference>
<dbReference type="HOGENOM" id="CLU_000022_45_5_11"/>
<gene>
    <name evidence="8" type="ORF">HMPREF0620_0859</name>
</gene>
<evidence type="ECO:0000259" key="7">
    <source>
        <dbReference type="Pfam" id="PF00501"/>
    </source>
</evidence>
<evidence type="ECO:0000256" key="4">
    <source>
        <dbReference type="ARBA" id="ARBA00023098"/>
    </source>
</evidence>
<evidence type="ECO:0000256" key="2">
    <source>
        <dbReference type="ARBA" id="ARBA00022598"/>
    </source>
</evidence>
<dbReference type="EMBL" id="AEON01000001">
    <property type="protein sequence ID" value="EFT83854.1"/>
    <property type="molecule type" value="Genomic_DNA"/>
</dbReference>
<dbReference type="PANTHER" id="PTHR43272">
    <property type="entry name" value="LONG-CHAIN-FATTY-ACID--COA LIGASE"/>
    <property type="match status" value="1"/>
</dbReference>
<comment type="caution">
    <text evidence="8">The sequence shown here is derived from an EMBL/GenBank/DDBJ whole genome shotgun (WGS) entry which is preliminary data.</text>
</comment>
<keyword evidence="3" id="KW-0276">Fatty acid metabolism</keyword>
<evidence type="ECO:0000256" key="6">
    <source>
        <dbReference type="SAM" id="MobiDB-lite"/>
    </source>
</evidence>
<dbReference type="RefSeq" id="WP_006289248.1">
    <property type="nucleotide sequence ID" value="NZ_AP012333.1"/>
</dbReference>
<keyword evidence="4" id="KW-0443">Lipid metabolism</keyword>
<dbReference type="GO" id="GO:0016020">
    <property type="term" value="C:membrane"/>
    <property type="evidence" value="ECO:0007669"/>
    <property type="project" value="TreeGrafter"/>
</dbReference>
<feature type="compositionally biased region" description="Basic and acidic residues" evidence="6">
    <location>
        <begin position="638"/>
        <end position="685"/>
    </location>
</feature>
<feature type="region of interest" description="Disordered" evidence="6">
    <location>
        <begin position="622"/>
        <end position="698"/>
    </location>
</feature>
<dbReference type="PROSITE" id="PS00455">
    <property type="entry name" value="AMP_BINDING"/>
    <property type="match status" value="1"/>
</dbReference>
<dbReference type="InterPro" id="IPR042099">
    <property type="entry name" value="ANL_N_sf"/>
</dbReference>
<dbReference type="KEGG" id="pdo:PSDT_0775"/>
<dbReference type="eggNOG" id="COG1022">
    <property type="taxonomic scope" value="Bacteria"/>
</dbReference>
<feature type="compositionally biased region" description="Polar residues" evidence="6">
    <location>
        <begin position="627"/>
        <end position="637"/>
    </location>
</feature>
<sequence>MLREFTNPDITVTTEADTIFSFLSRRVAKNPDGPLAAYKGKKHEWVYVSAQEMMEAVRKAAKGLIALGISKGDTVVIYAPTSYAWGVADFACAAIGAISVPIYDTDSAGQVATIVSETKPAIAFTAGDERAQTLEALRADSATSVKYVFNVDRGGLEALEDWGSQVSDETLNKAIALVQGHDVATIVYTSGSTGKPKGAMLTNTNFAHIVINGPNILPNMLNADVTRLLLFLPLAHCFARYIQYSNMNSDKGVVAYQADVKHLLTDLRTFHPSYLLGVPRVFEKVYNAASQKAGAGLNGHIFAKAFKHFVAWGKAEQNGQKHTFKEKVEHAFYERSVGESIRSALGGQLHFLACGGAPINIDLAFFFHGIDGITFIQGYGMTETAAPCVINSEKFNRVGSVGRVAPGFSSRLAEDDELEIKGPSVFAGYLNSPQKTDEAFDGADHQWLRTGDLAEIDDDGYIYIVGRKKDVIITAGGKNVSPSPMEDIIKTCPIVSQALVLGDGRPFISALVTLDPDMVETWLEGQGRAGSLTMKEACEDDAVRSLVQEYIDRANYTVSRAESVRKFIIIPDDFNQEDKTLTPSMKVVRGAVLKQYKSLIDSQMYAPKASTMPKAPTAKLMEAADSVSETTQRSIKQAQEKLEPALAKAKDSMDTIKDSVSKYVKADKGVKTDKADQNPSEKGDSEADGPAFDQEREA</sequence>
<dbReference type="AlphaFoldDB" id="E6JYM7"/>
<organism evidence="8 9">
    <name type="scientific">Parascardovia denticolens DSM 10105 = JCM 12538</name>
    <dbReference type="NCBI Taxonomy" id="864564"/>
    <lineage>
        <taxon>Bacteria</taxon>
        <taxon>Bacillati</taxon>
        <taxon>Actinomycetota</taxon>
        <taxon>Actinomycetes</taxon>
        <taxon>Bifidobacteriales</taxon>
        <taxon>Bifidobacteriaceae</taxon>
        <taxon>Parascardovia</taxon>
    </lineage>
</organism>
<reference evidence="8 9" key="1">
    <citation type="submission" date="2010-12" db="EMBL/GenBank/DDBJ databases">
        <authorList>
            <person name="Muzny D."/>
            <person name="Qin X."/>
            <person name="Buhay C."/>
            <person name="Dugan-Rocha S."/>
            <person name="Ding Y."/>
            <person name="Chen G."/>
            <person name="Hawes A."/>
            <person name="Holder M."/>
            <person name="Jhangiani S."/>
            <person name="Johnson A."/>
            <person name="Khan Z."/>
            <person name="Li Z."/>
            <person name="Liu W."/>
            <person name="Liu X."/>
            <person name="Perez L."/>
            <person name="Shen H."/>
            <person name="Wang Q."/>
            <person name="Watt J."/>
            <person name="Xi L."/>
            <person name="Xin Y."/>
            <person name="Zhou J."/>
            <person name="Deng J."/>
            <person name="Jiang H."/>
            <person name="Liu Y."/>
            <person name="Qu J."/>
            <person name="Song X.-Z."/>
            <person name="Zhang L."/>
            <person name="Villasana D."/>
            <person name="Johnson A."/>
            <person name="Liu J."/>
            <person name="Liyanage D."/>
            <person name="Lorensuhewa L."/>
            <person name="Robinson T."/>
            <person name="Song A."/>
            <person name="Song B.-B."/>
            <person name="Dinh H."/>
            <person name="Thornton R."/>
            <person name="Coyle M."/>
            <person name="Francisco L."/>
            <person name="Jackson L."/>
            <person name="Javaid M."/>
            <person name="Korchina V."/>
            <person name="Kovar C."/>
            <person name="Mata R."/>
            <person name="Mathew T."/>
            <person name="Ngo R."/>
            <person name="Nguyen L."/>
            <person name="Nguyen N."/>
            <person name="Okwuonu G."/>
            <person name="Ongeri F."/>
            <person name="Pham C."/>
            <person name="Simmons D."/>
            <person name="Wilczek-Boney K."/>
            <person name="Hale W."/>
            <person name="Jakkamsetti A."/>
            <person name="Pham P."/>
            <person name="Ruth R."/>
            <person name="San Lucas F."/>
            <person name="Warren J."/>
            <person name="Zhang J."/>
            <person name="Zhao Z."/>
            <person name="Zhou C."/>
            <person name="Zhu D."/>
            <person name="Lee S."/>
            <person name="Bess C."/>
            <person name="Blankenburg K."/>
            <person name="Forbes L."/>
            <person name="Fu Q."/>
            <person name="Gubbala S."/>
            <person name="Hirani K."/>
            <person name="Jayaseelan J.C."/>
            <person name="Lara F."/>
            <person name="Munidasa M."/>
            <person name="Palculict T."/>
            <person name="Patil S."/>
            <person name="Pu L.-L."/>
            <person name="Saada N."/>
            <person name="Tang L."/>
            <person name="Weissenberger G."/>
            <person name="Zhu Y."/>
            <person name="Hemphill L."/>
            <person name="Shang Y."/>
            <person name="Youmans B."/>
            <person name="Ayvaz T."/>
            <person name="Ross M."/>
            <person name="Santibanez J."/>
            <person name="Aqrawi P."/>
            <person name="Gross S."/>
            <person name="Joshi V."/>
            <person name="Fowler G."/>
            <person name="Nazareth L."/>
            <person name="Reid J."/>
            <person name="Worley K."/>
            <person name="Petrosino J."/>
            <person name="Highlander S."/>
            <person name="Gibbs R."/>
        </authorList>
    </citation>
    <scope>NUCLEOTIDE SEQUENCE [LARGE SCALE GENOMIC DNA]</scope>
    <source>
        <strain evidence="8 9">DSM 10105</strain>
    </source>
</reference>
<evidence type="ECO:0000313" key="8">
    <source>
        <dbReference type="EMBL" id="EFT83854.1"/>
    </source>
</evidence>
<name>E6JYM7_PARDN</name>
<dbReference type="Gene3D" id="3.40.50.12780">
    <property type="entry name" value="N-terminal domain of ligase-like"/>
    <property type="match status" value="1"/>
</dbReference>
<dbReference type="GO" id="GO:0004467">
    <property type="term" value="F:long-chain fatty acid-CoA ligase activity"/>
    <property type="evidence" value="ECO:0007669"/>
    <property type="project" value="TreeGrafter"/>
</dbReference>
<keyword evidence="9" id="KW-1185">Reference proteome</keyword>
<keyword evidence="2" id="KW-0436">Ligase</keyword>
<evidence type="ECO:0000256" key="3">
    <source>
        <dbReference type="ARBA" id="ARBA00022832"/>
    </source>
</evidence>
<dbReference type="CDD" id="cd05907">
    <property type="entry name" value="VL_LC_FACS_like"/>
    <property type="match status" value="1"/>
</dbReference>
<accession>E6JYM7</accession>